<proteinExistence type="predicted"/>
<evidence type="ECO:0000313" key="2">
    <source>
        <dbReference type="Proteomes" id="UP000828941"/>
    </source>
</evidence>
<comment type="caution">
    <text evidence="1">The sequence shown here is derived from an EMBL/GenBank/DDBJ whole genome shotgun (WGS) entry which is preliminary data.</text>
</comment>
<dbReference type="EMBL" id="CM039428">
    <property type="protein sequence ID" value="KAI4352794.1"/>
    <property type="molecule type" value="Genomic_DNA"/>
</dbReference>
<name>A0ACB9PXP8_BAUVA</name>
<evidence type="ECO:0000313" key="1">
    <source>
        <dbReference type="EMBL" id="KAI4352794.1"/>
    </source>
</evidence>
<accession>A0ACB9PXP8</accession>
<dbReference type="Proteomes" id="UP000828941">
    <property type="component" value="Chromosome 3"/>
</dbReference>
<sequence>MALKVYEWPRTFLEAEAKEESGGSVNSSLNKKYLNHSLVPQTCPCWLLLGKEEEEGERKENYKVDEEIFRALKFLNLTTVTNSSFVQGSDLNECCAFLAGWFTDESVFDQTRMRGMRELVQFQIFSCNSSLT</sequence>
<keyword evidence="2" id="KW-1185">Reference proteome</keyword>
<organism evidence="1 2">
    <name type="scientific">Bauhinia variegata</name>
    <name type="common">Purple orchid tree</name>
    <name type="synonym">Phanera variegata</name>
    <dbReference type="NCBI Taxonomy" id="167791"/>
    <lineage>
        <taxon>Eukaryota</taxon>
        <taxon>Viridiplantae</taxon>
        <taxon>Streptophyta</taxon>
        <taxon>Embryophyta</taxon>
        <taxon>Tracheophyta</taxon>
        <taxon>Spermatophyta</taxon>
        <taxon>Magnoliopsida</taxon>
        <taxon>eudicotyledons</taxon>
        <taxon>Gunneridae</taxon>
        <taxon>Pentapetalae</taxon>
        <taxon>rosids</taxon>
        <taxon>fabids</taxon>
        <taxon>Fabales</taxon>
        <taxon>Fabaceae</taxon>
        <taxon>Cercidoideae</taxon>
        <taxon>Cercideae</taxon>
        <taxon>Bauhiniinae</taxon>
        <taxon>Bauhinia</taxon>
    </lineage>
</organism>
<reference evidence="1 2" key="1">
    <citation type="journal article" date="2022" name="DNA Res.">
        <title>Chromosomal-level genome assembly of the orchid tree Bauhinia variegata (Leguminosae; Cercidoideae) supports the allotetraploid origin hypothesis of Bauhinia.</title>
        <authorList>
            <person name="Zhong Y."/>
            <person name="Chen Y."/>
            <person name="Zheng D."/>
            <person name="Pang J."/>
            <person name="Liu Y."/>
            <person name="Luo S."/>
            <person name="Meng S."/>
            <person name="Qian L."/>
            <person name="Wei D."/>
            <person name="Dai S."/>
            <person name="Zhou R."/>
        </authorList>
    </citation>
    <scope>NUCLEOTIDE SEQUENCE [LARGE SCALE GENOMIC DNA]</scope>
    <source>
        <strain evidence="1">BV-YZ2020</strain>
    </source>
</reference>
<protein>
    <submittedName>
        <fullName evidence="1">Uncharacterized protein</fullName>
    </submittedName>
</protein>
<gene>
    <name evidence="1" type="ORF">L6164_007013</name>
</gene>